<dbReference type="GO" id="GO:0071230">
    <property type="term" value="P:cellular response to amino acid stimulus"/>
    <property type="evidence" value="ECO:0007669"/>
    <property type="project" value="TreeGrafter"/>
</dbReference>
<evidence type="ECO:0000256" key="7">
    <source>
        <dbReference type="SAM" id="MobiDB-lite"/>
    </source>
</evidence>
<accession>A0A9W8B868</accession>
<evidence type="ECO:0000256" key="1">
    <source>
        <dbReference type="ARBA" id="ARBA00004371"/>
    </source>
</evidence>
<evidence type="ECO:0000256" key="4">
    <source>
        <dbReference type="ARBA" id="ARBA00022490"/>
    </source>
</evidence>
<comment type="subcellular location">
    <subcellularLocation>
        <location evidence="2">Cytoplasm</location>
    </subcellularLocation>
    <subcellularLocation>
        <location evidence="1">Lysosome</location>
    </subcellularLocation>
</comment>
<feature type="region of interest" description="Disordered" evidence="7">
    <location>
        <begin position="166"/>
        <end position="190"/>
    </location>
</feature>
<evidence type="ECO:0000313" key="8">
    <source>
        <dbReference type="EMBL" id="KAJ1982821.1"/>
    </source>
</evidence>
<feature type="compositionally biased region" description="Polar residues" evidence="7">
    <location>
        <begin position="166"/>
        <end position="175"/>
    </location>
</feature>
<dbReference type="GO" id="GO:0043066">
    <property type="term" value="P:negative regulation of apoptotic process"/>
    <property type="evidence" value="ECO:0007669"/>
    <property type="project" value="InterPro"/>
</dbReference>
<dbReference type="GO" id="GO:0071986">
    <property type="term" value="C:Ragulator complex"/>
    <property type="evidence" value="ECO:0007669"/>
    <property type="project" value="InterPro"/>
</dbReference>
<evidence type="ECO:0000313" key="9">
    <source>
        <dbReference type="Proteomes" id="UP001151582"/>
    </source>
</evidence>
<evidence type="ECO:0000256" key="3">
    <source>
        <dbReference type="ARBA" id="ARBA00007795"/>
    </source>
</evidence>
<proteinExistence type="inferred from homology"/>
<feature type="compositionally biased region" description="Low complexity" evidence="7">
    <location>
        <begin position="100"/>
        <end position="130"/>
    </location>
</feature>
<organism evidence="8 9">
    <name type="scientific">Dimargaris verticillata</name>
    <dbReference type="NCBI Taxonomy" id="2761393"/>
    <lineage>
        <taxon>Eukaryota</taxon>
        <taxon>Fungi</taxon>
        <taxon>Fungi incertae sedis</taxon>
        <taxon>Zoopagomycota</taxon>
        <taxon>Kickxellomycotina</taxon>
        <taxon>Dimargaritomycetes</taxon>
        <taxon>Dimargaritales</taxon>
        <taxon>Dimargaritaceae</taxon>
        <taxon>Dimargaris</taxon>
    </lineage>
</organism>
<dbReference type="SUPFAM" id="SSF103196">
    <property type="entry name" value="Roadblock/LC7 domain"/>
    <property type="match status" value="1"/>
</dbReference>
<dbReference type="Gene3D" id="3.30.450.30">
    <property type="entry name" value="Dynein light chain 2a, cytoplasmic"/>
    <property type="match status" value="1"/>
</dbReference>
<sequence>MDASLEKIIDNIYHSPDVRGVLIADDRGFCLAVRGDLRQADLSAGVISALAAVAKTLAESVRALRTDTHHDPTESATRTHHQQHRHQHQHQKALSGSTKRPNVSRASPASASVSSSLAARRSTSARTNSRPLSLHLGQSAEPVVQVVTSTRTMLVKRSGSLTICISKAKPNQSPSPLAMPTTPLQGVPEM</sequence>
<evidence type="ECO:0000256" key="5">
    <source>
        <dbReference type="ARBA" id="ARBA00023228"/>
    </source>
</evidence>
<feature type="compositionally biased region" description="Basic residues" evidence="7">
    <location>
        <begin position="78"/>
        <end position="91"/>
    </location>
</feature>
<evidence type="ECO:0000256" key="2">
    <source>
        <dbReference type="ARBA" id="ARBA00004496"/>
    </source>
</evidence>
<keyword evidence="5" id="KW-0458">Lysosome</keyword>
<evidence type="ECO:0000256" key="6">
    <source>
        <dbReference type="ARBA" id="ARBA00032692"/>
    </source>
</evidence>
<gene>
    <name evidence="8" type="ORF">H4R34_001589</name>
</gene>
<comment type="caution">
    <text evidence="8">The sequence shown here is derived from an EMBL/GenBank/DDBJ whole genome shotgun (WGS) entry which is preliminary data.</text>
</comment>
<protein>
    <recommendedName>
        <fullName evidence="6">Late endosomal/lysosomal adaptor and MAPK and MTOR activator 5</fullName>
    </recommendedName>
</protein>
<dbReference type="PANTHER" id="PTHR13342:SF2">
    <property type="entry name" value="RAGULATOR COMPLEX PROTEIN LAMTOR5"/>
    <property type="match status" value="1"/>
</dbReference>
<dbReference type="EMBL" id="JANBQB010000079">
    <property type="protein sequence ID" value="KAJ1982821.1"/>
    <property type="molecule type" value="Genomic_DNA"/>
</dbReference>
<dbReference type="AlphaFoldDB" id="A0A9W8B868"/>
<dbReference type="GO" id="GO:0005085">
    <property type="term" value="F:guanyl-nucleotide exchange factor activity"/>
    <property type="evidence" value="ECO:0007669"/>
    <property type="project" value="TreeGrafter"/>
</dbReference>
<dbReference type="OrthoDB" id="76862at2759"/>
<name>A0A9W8B868_9FUNG</name>
<feature type="region of interest" description="Disordered" evidence="7">
    <location>
        <begin position="68"/>
        <end position="136"/>
    </location>
</feature>
<dbReference type="Pfam" id="PF16672">
    <property type="entry name" value="LAMTOR5"/>
    <property type="match status" value="1"/>
</dbReference>
<dbReference type="GO" id="GO:1904263">
    <property type="term" value="P:positive regulation of TORC1 signaling"/>
    <property type="evidence" value="ECO:0007669"/>
    <property type="project" value="TreeGrafter"/>
</dbReference>
<dbReference type="PANTHER" id="PTHR13342">
    <property type="entry name" value="RAGULATOR COMPLEX PROTEIN LAMTOR5"/>
    <property type="match status" value="1"/>
</dbReference>
<dbReference type="InterPro" id="IPR024135">
    <property type="entry name" value="LAMTOR5"/>
</dbReference>
<reference evidence="8" key="1">
    <citation type="submission" date="2022-07" db="EMBL/GenBank/DDBJ databases">
        <title>Phylogenomic reconstructions and comparative analyses of Kickxellomycotina fungi.</title>
        <authorList>
            <person name="Reynolds N.K."/>
            <person name="Stajich J.E."/>
            <person name="Barry K."/>
            <person name="Grigoriev I.V."/>
            <person name="Crous P."/>
            <person name="Smith M.E."/>
        </authorList>
    </citation>
    <scope>NUCLEOTIDE SEQUENCE</scope>
    <source>
        <strain evidence="8">RSA 567</strain>
    </source>
</reference>
<dbReference type="Proteomes" id="UP001151582">
    <property type="component" value="Unassembled WGS sequence"/>
</dbReference>
<keyword evidence="9" id="KW-1185">Reference proteome</keyword>
<keyword evidence="4" id="KW-0963">Cytoplasm</keyword>
<comment type="similarity">
    <text evidence="3">Belongs to the LAMTOR5 family.</text>
</comment>